<dbReference type="AlphaFoldDB" id="A0A096BG99"/>
<gene>
    <name evidence="1" type="ORF">HMPREF2130_01470</name>
</gene>
<keyword evidence="2" id="KW-1185">Reference proteome</keyword>
<dbReference type="EMBL" id="JRNI01000006">
    <property type="protein sequence ID" value="KGF32164.1"/>
    <property type="molecule type" value="Genomic_DNA"/>
</dbReference>
<name>A0A096BG99_9BURK</name>
<dbReference type="Proteomes" id="UP000029629">
    <property type="component" value="Unassembled WGS sequence"/>
</dbReference>
<proteinExistence type="predicted"/>
<evidence type="ECO:0000313" key="2">
    <source>
        <dbReference type="Proteomes" id="UP000029629"/>
    </source>
</evidence>
<protein>
    <submittedName>
        <fullName evidence="1">Uncharacterized protein</fullName>
    </submittedName>
</protein>
<reference evidence="1 2" key="1">
    <citation type="submission" date="2014-07" db="EMBL/GenBank/DDBJ databases">
        <authorList>
            <person name="McCorrison J."/>
            <person name="Sanka R."/>
            <person name="Torralba M."/>
            <person name="Gillis M."/>
            <person name="Haft D.H."/>
            <person name="Methe B."/>
            <person name="Sutton G."/>
            <person name="Nelson K.E."/>
        </authorList>
    </citation>
    <scope>NUCLEOTIDE SEQUENCE [LARGE SCALE GENOMIC DNA]</scope>
    <source>
        <strain evidence="1 2">DNF00040</strain>
    </source>
</reference>
<sequence>MSYPLCFIKQQKNKAKKEVAITYMGIKIKILLIKPKYNIFQPSPPDAPDLPLDEPRRLNGALIASGFISNKLNTN</sequence>
<evidence type="ECO:0000313" key="1">
    <source>
        <dbReference type="EMBL" id="KGF32164.1"/>
    </source>
</evidence>
<organism evidence="1 2">
    <name type="scientific">Oligella urethralis DNF00040</name>
    <dbReference type="NCBI Taxonomy" id="1401065"/>
    <lineage>
        <taxon>Bacteria</taxon>
        <taxon>Pseudomonadati</taxon>
        <taxon>Pseudomonadota</taxon>
        <taxon>Betaproteobacteria</taxon>
        <taxon>Burkholderiales</taxon>
        <taxon>Alcaligenaceae</taxon>
        <taxon>Oligella</taxon>
    </lineage>
</organism>
<comment type="caution">
    <text evidence="1">The sequence shown here is derived from an EMBL/GenBank/DDBJ whole genome shotgun (WGS) entry which is preliminary data.</text>
</comment>
<accession>A0A096BG99</accession>